<dbReference type="EMBL" id="CAUYUJ010014514">
    <property type="protein sequence ID" value="CAK0842266.1"/>
    <property type="molecule type" value="Genomic_DNA"/>
</dbReference>
<evidence type="ECO:0000259" key="7">
    <source>
        <dbReference type="Pfam" id="PF00520"/>
    </source>
</evidence>
<proteinExistence type="predicted"/>
<feature type="transmembrane region" description="Helical" evidence="5">
    <location>
        <begin position="458"/>
        <end position="477"/>
    </location>
</feature>
<keyword evidence="9" id="KW-1185">Reference proteome</keyword>
<keyword evidence="3 5" id="KW-1133">Transmembrane helix</keyword>
<evidence type="ECO:0000313" key="9">
    <source>
        <dbReference type="Proteomes" id="UP001189429"/>
    </source>
</evidence>
<feature type="domain" description="Ion transport" evidence="7">
    <location>
        <begin position="230"/>
        <end position="480"/>
    </location>
</feature>
<evidence type="ECO:0000256" key="5">
    <source>
        <dbReference type="SAM" id="Phobius"/>
    </source>
</evidence>
<evidence type="ECO:0000256" key="2">
    <source>
        <dbReference type="ARBA" id="ARBA00022692"/>
    </source>
</evidence>
<feature type="transmembrane region" description="Helical" evidence="5">
    <location>
        <begin position="51"/>
        <end position="79"/>
    </location>
</feature>
<protein>
    <recommendedName>
        <fullName evidence="7">Ion transport domain-containing protein</fullName>
    </recommendedName>
</protein>
<evidence type="ECO:0000256" key="4">
    <source>
        <dbReference type="ARBA" id="ARBA00023136"/>
    </source>
</evidence>
<dbReference type="Proteomes" id="UP001189429">
    <property type="component" value="Unassembled WGS sequence"/>
</dbReference>
<evidence type="ECO:0000256" key="3">
    <source>
        <dbReference type="ARBA" id="ARBA00022989"/>
    </source>
</evidence>
<evidence type="ECO:0000256" key="6">
    <source>
        <dbReference type="SAM" id="SignalP"/>
    </source>
</evidence>
<gene>
    <name evidence="8" type="ORF">PCOR1329_LOCUS37210</name>
</gene>
<dbReference type="Gene3D" id="1.10.287.70">
    <property type="match status" value="2"/>
</dbReference>
<feature type="chain" id="PRO_5047003909" description="Ion transport domain-containing protein" evidence="6">
    <location>
        <begin position="21"/>
        <end position="590"/>
    </location>
</feature>
<comment type="caution">
    <text evidence="8">The sequence shown here is derived from an EMBL/GenBank/DDBJ whole genome shotgun (WGS) entry which is preliminary data.</text>
</comment>
<keyword evidence="2 5" id="KW-0812">Transmembrane</keyword>
<sequence>MFLLISAWVAVILFADCNEAFQSYSSTLLNLFILLTTSNYPDVQTPLVNDYWLAFLFFFGFLVTGLFLLMNLIFSAIYAQYLTIFRASLARDHRRREDTVMHAFALLAVPPTAQAPAEVSQRSVSWEAAPEAEDGFVTEEVWCDFFCAWARLSRALVREQCPRVRGRAIFQSVQSESHTPEGLDSGEFCALVLTLSDSDVVTRTQQNVQPLAGPKRAAAARLLRRPLVQHTISALLLLNLAALAVDTSRVVQQGVPPRTAFSLRERLTRPSLLINPCFTVLWDGELSARVWALGGLKYCWRGGGGTLLLRAELVILATTTAAEFVAFAAPASGMLWKACTLLRVARALRFWGRQKSFQMFAQSVVRILPAASMVLNAMIAVHLFYAEIGLQLFGGVLRESNGALDGTVWQKSSYWSNNFNSLASSVMVLFEQLVVNNWFVVMDAEAAVGGMWSRAYFISHYIIGVLAVANVFVAFVVEAWRQQMTQLSEGPSAGTAAQGRLRANTSGDLSGGGSQRCRFQSEAEWMRPQATLVREMFATDIQQILAENVATNSPRLAAARLRPGDYIQRTGNLEAALRANSPTRATSWRS</sequence>
<dbReference type="InterPro" id="IPR005821">
    <property type="entry name" value="Ion_trans_dom"/>
</dbReference>
<organism evidence="8 9">
    <name type="scientific">Prorocentrum cordatum</name>
    <dbReference type="NCBI Taxonomy" id="2364126"/>
    <lineage>
        <taxon>Eukaryota</taxon>
        <taxon>Sar</taxon>
        <taxon>Alveolata</taxon>
        <taxon>Dinophyceae</taxon>
        <taxon>Prorocentrales</taxon>
        <taxon>Prorocentraceae</taxon>
        <taxon>Prorocentrum</taxon>
    </lineage>
</organism>
<accession>A0ABN9TAG2</accession>
<feature type="signal peptide" evidence="6">
    <location>
        <begin position="1"/>
        <end position="20"/>
    </location>
</feature>
<evidence type="ECO:0000256" key="1">
    <source>
        <dbReference type="ARBA" id="ARBA00004141"/>
    </source>
</evidence>
<keyword evidence="4 5" id="KW-0472">Membrane</keyword>
<dbReference type="PANTHER" id="PTHR46988">
    <property type="entry name" value="TWO PORE CALCIUM CHANNEL PROTEIN 1"/>
    <property type="match status" value="1"/>
</dbReference>
<reference evidence="8" key="1">
    <citation type="submission" date="2023-10" db="EMBL/GenBank/DDBJ databases">
        <authorList>
            <person name="Chen Y."/>
            <person name="Shah S."/>
            <person name="Dougan E. K."/>
            <person name="Thang M."/>
            <person name="Chan C."/>
        </authorList>
    </citation>
    <scope>NUCLEOTIDE SEQUENCE [LARGE SCALE GENOMIC DNA]</scope>
</reference>
<keyword evidence="6" id="KW-0732">Signal</keyword>
<dbReference type="PANTHER" id="PTHR46988:SF4">
    <property type="entry name" value="ION TRANSPORT DOMAIN-CONTAINING PROTEIN"/>
    <property type="match status" value="1"/>
</dbReference>
<comment type="subcellular location">
    <subcellularLocation>
        <location evidence="1">Membrane</location>
        <topology evidence="1">Multi-pass membrane protein</topology>
    </subcellularLocation>
</comment>
<dbReference type="SUPFAM" id="SSF81324">
    <property type="entry name" value="Voltage-gated potassium channels"/>
    <property type="match status" value="1"/>
</dbReference>
<name>A0ABN9TAG2_9DINO</name>
<feature type="transmembrane region" description="Helical" evidence="5">
    <location>
        <begin position="364"/>
        <end position="385"/>
    </location>
</feature>
<dbReference type="Pfam" id="PF00520">
    <property type="entry name" value="Ion_trans"/>
    <property type="match status" value="1"/>
</dbReference>
<evidence type="ECO:0000313" key="8">
    <source>
        <dbReference type="EMBL" id="CAK0842266.1"/>
    </source>
</evidence>
<dbReference type="InterPro" id="IPR044581">
    <property type="entry name" value="TPC1_plant"/>
</dbReference>